<proteinExistence type="predicted"/>
<comment type="caution">
    <text evidence="3">The sequence shown here is derived from an EMBL/GenBank/DDBJ whole genome shotgun (WGS) entry which is preliminary data.</text>
</comment>
<organism evidence="3 4">
    <name type="scientific">Halorubellus litoreus</name>
    <dbReference type="NCBI Taxonomy" id="755308"/>
    <lineage>
        <taxon>Archaea</taxon>
        <taxon>Methanobacteriati</taxon>
        <taxon>Methanobacteriota</taxon>
        <taxon>Stenosarchaea group</taxon>
        <taxon>Halobacteria</taxon>
        <taxon>Halobacteriales</taxon>
        <taxon>Halorubellaceae</taxon>
        <taxon>Halorubellus</taxon>
    </lineage>
</organism>
<dbReference type="Proteomes" id="UP001596395">
    <property type="component" value="Unassembled WGS sequence"/>
</dbReference>
<name>A0ABD5VC73_9EURY</name>
<evidence type="ECO:0008006" key="5">
    <source>
        <dbReference type="Google" id="ProtNLM"/>
    </source>
</evidence>
<keyword evidence="4" id="KW-1185">Reference proteome</keyword>
<keyword evidence="2" id="KW-0472">Membrane</keyword>
<evidence type="ECO:0000313" key="4">
    <source>
        <dbReference type="Proteomes" id="UP001596395"/>
    </source>
</evidence>
<feature type="transmembrane region" description="Helical" evidence="2">
    <location>
        <begin position="94"/>
        <end position="112"/>
    </location>
</feature>
<dbReference type="EMBL" id="JBHSXN010000001">
    <property type="protein sequence ID" value="MFC6952656.1"/>
    <property type="molecule type" value="Genomic_DNA"/>
</dbReference>
<evidence type="ECO:0000313" key="3">
    <source>
        <dbReference type="EMBL" id="MFC6952656.1"/>
    </source>
</evidence>
<evidence type="ECO:0000256" key="1">
    <source>
        <dbReference type="SAM" id="MobiDB-lite"/>
    </source>
</evidence>
<sequence>MNEGRPDSHRGTPNETPVSAAETLSRRESERRWPVARDLALLAFGGGIYGVELAFVGRVDWPAFAAAAVATAVAAALAWRWPPLHDPGDVRRQVAVLAGTLAGIVAVAYYVLVVDPATVQRASVGVGFVVGIAVARVERAVREPAGTALS</sequence>
<feature type="compositionally biased region" description="Basic and acidic residues" evidence="1">
    <location>
        <begin position="1"/>
        <end position="12"/>
    </location>
</feature>
<evidence type="ECO:0000256" key="2">
    <source>
        <dbReference type="SAM" id="Phobius"/>
    </source>
</evidence>
<accession>A0ABD5VC73</accession>
<protein>
    <recommendedName>
        <fullName evidence="5">SPW repeat-containing protein</fullName>
    </recommendedName>
</protein>
<reference evidence="3 4" key="1">
    <citation type="journal article" date="2019" name="Int. J. Syst. Evol. Microbiol.">
        <title>The Global Catalogue of Microorganisms (GCM) 10K type strain sequencing project: providing services to taxonomists for standard genome sequencing and annotation.</title>
        <authorList>
            <consortium name="The Broad Institute Genomics Platform"/>
            <consortium name="The Broad Institute Genome Sequencing Center for Infectious Disease"/>
            <person name="Wu L."/>
            <person name="Ma J."/>
        </authorList>
    </citation>
    <scope>NUCLEOTIDE SEQUENCE [LARGE SCALE GENOMIC DNA]</scope>
    <source>
        <strain evidence="3 4">GX26</strain>
    </source>
</reference>
<feature type="transmembrane region" description="Helical" evidence="2">
    <location>
        <begin position="61"/>
        <end position="82"/>
    </location>
</feature>
<feature type="transmembrane region" description="Helical" evidence="2">
    <location>
        <begin position="35"/>
        <end position="55"/>
    </location>
</feature>
<dbReference type="RefSeq" id="WP_336349615.1">
    <property type="nucleotide sequence ID" value="NZ_JAZAQL010000001.1"/>
</dbReference>
<dbReference type="AlphaFoldDB" id="A0ABD5VC73"/>
<gene>
    <name evidence="3" type="ORF">ACFQGB_07240</name>
</gene>
<keyword evidence="2" id="KW-0812">Transmembrane</keyword>
<keyword evidence="2" id="KW-1133">Transmembrane helix</keyword>
<feature type="region of interest" description="Disordered" evidence="1">
    <location>
        <begin position="1"/>
        <end position="26"/>
    </location>
</feature>